<evidence type="ECO:0000256" key="1">
    <source>
        <dbReference type="SAM" id="MobiDB-lite"/>
    </source>
</evidence>
<dbReference type="AlphaFoldDB" id="X1VFU8"/>
<organism evidence="2">
    <name type="scientific">marine sediment metagenome</name>
    <dbReference type="NCBI Taxonomy" id="412755"/>
    <lineage>
        <taxon>unclassified sequences</taxon>
        <taxon>metagenomes</taxon>
        <taxon>ecological metagenomes</taxon>
    </lineage>
</organism>
<sequence>MGKRTELHKARMPRWIWQLRLPGFHVQKKKYLHFLWRQRPAGCNWSRVLRARYFNCTISTITRWDAFLVEWHLAWVSGKGTMEHRIGARPYYRRAIWELKCFGKTLPKARRTNAPPYTAQQKNNFKGYSSSATAQQRVPVGQQLHGEPPAVKETSSQGAYPPAPPGGSEGAGLEEPVATRKAKDELLWKIVYQGVLNKLLDVGWSEAQAKNLAQINTTKYLTKRDTRAESREEKQTG</sequence>
<proteinExistence type="predicted"/>
<feature type="region of interest" description="Disordered" evidence="1">
    <location>
        <begin position="145"/>
        <end position="177"/>
    </location>
</feature>
<gene>
    <name evidence="2" type="ORF">S12H4_43173</name>
</gene>
<evidence type="ECO:0000313" key="2">
    <source>
        <dbReference type="EMBL" id="GAJ05840.1"/>
    </source>
</evidence>
<dbReference type="EMBL" id="BARW01026472">
    <property type="protein sequence ID" value="GAJ05840.1"/>
    <property type="molecule type" value="Genomic_DNA"/>
</dbReference>
<feature type="region of interest" description="Disordered" evidence="1">
    <location>
        <begin position="112"/>
        <end position="132"/>
    </location>
</feature>
<protein>
    <submittedName>
        <fullName evidence="2">Uncharacterized protein</fullName>
    </submittedName>
</protein>
<accession>X1VFU8</accession>
<feature type="compositionally biased region" description="Polar residues" evidence="1">
    <location>
        <begin position="118"/>
        <end position="132"/>
    </location>
</feature>
<name>X1VFU8_9ZZZZ</name>
<reference evidence="2" key="1">
    <citation type="journal article" date="2014" name="Front. Microbiol.">
        <title>High frequency of phylogenetically diverse reductive dehalogenase-homologous genes in deep subseafloor sedimentary metagenomes.</title>
        <authorList>
            <person name="Kawai M."/>
            <person name="Futagami T."/>
            <person name="Toyoda A."/>
            <person name="Takaki Y."/>
            <person name="Nishi S."/>
            <person name="Hori S."/>
            <person name="Arai W."/>
            <person name="Tsubouchi T."/>
            <person name="Morono Y."/>
            <person name="Uchiyama I."/>
            <person name="Ito T."/>
            <person name="Fujiyama A."/>
            <person name="Inagaki F."/>
            <person name="Takami H."/>
        </authorList>
    </citation>
    <scope>NUCLEOTIDE SEQUENCE</scope>
    <source>
        <strain evidence="2">Expedition CK06-06</strain>
    </source>
</reference>
<comment type="caution">
    <text evidence="2">The sequence shown here is derived from an EMBL/GenBank/DDBJ whole genome shotgun (WGS) entry which is preliminary data.</text>
</comment>
<feature type="non-terminal residue" evidence="2">
    <location>
        <position position="237"/>
    </location>
</feature>